<feature type="transmembrane region" description="Helical" evidence="1">
    <location>
        <begin position="146"/>
        <end position="167"/>
    </location>
</feature>
<keyword evidence="1" id="KW-1133">Transmembrane helix</keyword>
<dbReference type="SUPFAM" id="SSF52047">
    <property type="entry name" value="RNI-like"/>
    <property type="match status" value="1"/>
</dbReference>
<evidence type="ECO:0000313" key="4">
    <source>
        <dbReference type="Proteomes" id="UP000244441"/>
    </source>
</evidence>
<feature type="transmembrane region" description="Helical" evidence="1">
    <location>
        <begin position="44"/>
        <end position="66"/>
    </location>
</feature>
<proteinExistence type="predicted"/>
<evidence type="ECO:0000313" key="3">
    <source>
        <dbReference type="EMBL" id="AWB68054.1"/>
    </source>
</evidence>
<keyword evidence="4" id="KW-1185">Reference proteome</keyword>
<evidence type="ECO:0000256" key="1">
    <source>
        <dbReference type="SAM" id="Phobius"/>
    </source>
</evidence>
<keyword evidence="1" id="KW-0472">Membrane</keyword>
<accession>A0A2S0VV03</accession>
<reference evidence="3 4" key="1">
    <citation type="submission" date="2018-01" db="EMBL/GenBank/DDBJ databases">
        <title>Genome sequence of a Cantenovulum-like bacteria.</title>
        <authorList>
            <person name="Tan W.R."/>
            <person name="Lau N.-S."/>
            <person name="Go F."/>
            <person name="Amirul A.-A.A."/>
        </authorList>
    </citation>
    <scope>NUCLEOTIDE SEQUENCE [LARGE SCALE GENOMIC DNA]</scope>
    <source>
        <strain evidence="3 4">CCB-QB4</strain>
    </source>
</reference>
<feature type="transmembrane region" description="Helical" evidence="1">
    <location>
        <begin position="87"/>
        <end position="106"/>
    </location>
</feature>
<evidence type="ECO:0000259" key="2">
    <source>
        <dbReference type="Pfam" id="PF07635"/>
    </source>
</evidence>
<feature type="domain" description="Cytochrome C Planctomycete-type" evidence="2">
    <location>
        <begin position="221"/>
        <end position="277"/>
    </location>
</feature>
<name>A0A2S0VV03_9ALTE</name>
<dbReference type="SUPFAM" id="SSF46626">
    <property type="entry name" value="Cytochrome c"/>
    <property type="match status" value="1"/>
</dbReference>
<dbReference type="PANTHER" id="PTHR35889">
    <property type="entry name" value="CYCLOINULO-OLIGOSACCHARIDE FRUCTANOTRANSFERASE-RELATED"/>
    <property type="match status" value="1"/>
</dbReference>
<dbReference type="KEGG" id="cate:C2869_17215"/>
<dbReference type="GO" id="GO:0020037">
    <property type="term" value="F:heme binding"/>
    <property type="evidence" value="ECO:0007669"/>
    <property type="project" value="InterPro"/>
</dbReference>
<dbReference type="InterPro" id="IPR036909">
    <property type="entry name" value="Cyt_c-like_dom_sf"/>
</dbReference>
<dbReference type="InterPro" id="IPR011429">
    <property type="entry name" value="Cyt_c_Planctomycete-type"/>
</dbReference>
<sequence>MILAPPLRKNQKHTKQTQLHQFFNYLHLCNIVSIKIVRGVEMDIIQFFGRFHVLVLHLPIGILLMAALMEMHTSITGKQRNPLLNQIWLWGAISAIAACILGYMLSLGGGYNPEAVDIHKAFGISVATLSIICWLAFSIKSQLNKLLVLGLSGFQLLLLFTTGHYGANMTHGETYLVEHAPNFVRQIAGFEPHAAPREKVTSIAQADIYLDLIQPMFKQRCVSCHNDSKAKGGLNLASVDGIVKGGKTASTWGNGQLENSELYKRISIDKHDKKFMPAEGKTPLSDDQVDVIAWWIKAGTPTSGLVGPQKIADRYQGAMARVLGLSASAGAWPLAKIATPNPQIITSLNNQGFIVKQISQKVAHLDIDASIRVKNLPNSAIQTLVDNKTAIAYLNLSKTQVTDEQLVQIAQLSNLIKLRLDSTQVTSQGIAALAGASNLTYLNLYGTQVDDQVFSTLATFPKLKKVFLADTNISLKAANEFSEKHSEIALIHNKGLNKKPEQIAQTAAE</sequence>
<keyword evidence="1" id="KW-0812">Transmembrane</keyword>
<dbReference type="Proteomes" id="UP000244441">
    <property type="component" value="Chromosome"/>
</dbReference>
<dbReference type="InterPro" id="IPR032675">
    <property type="entry name" value="LRR_dom_sf"/>
</dbReference>
<protein>
    <recommendedName>
        <fullName evidence="2">Cytochrome C Planctomycete-type domain-containing protein</fullName>
    </recommendedName>
</protein>
<dbReference type="PANTHER" id="PTHR35889:SF3">
    <property type="entry name" value="F-BOX DOMAIN-CONTAINING PROTEIN"/>
    <property type="match status" value="1"/>
</dbReference>
<dbReference type="Gene3D" id="1.10.760.10">
    <property type="entry name" value="Cytochrome c-like domain"/>
    <property type="match status" value="1"/>
</dbReference>
<dbReference type="Pfam" id="PF07635">
    <property type="entry name" value="PSCyt1"/>
    <property type="match status" value="1"/>
</dbReference>
<organism evidence="3 4">
    <name type="scientific">Saccharobesus litoralis</name>
    <dbReference type="NCBI Taxonomy" id="2172099"/>
    <lineage>
        <taxon>Bacteria</taxon>
        <taxon>Pseudomonadati</taxon>
        <taxon>Pseudomonadota</taxon>
        <taxon>Gammaproteobacteria</taxon>
        <taxon>Alteromonadales</taxon>
        <taxon>Alteromonadaceae</taxon>
        <taxon>Saccharobesus</taxon>
    </lineage>
</organism>
<feature type="transmembrane region" description="Helical" evidence="1">
    <location>
        <begin position="118"/>
        <end position="139"/>
    </location>
</feature>
<dbReference type="Gene3D" id="3.80.10.10">
    <property type="entry name" value="Ribonuclease Inhibitor"/>
    <property type="match status" value="1"/>
</dbReference>
<dbReference type="AlphaFoldDB" id="A0A2S0VV03"/>
<gene>
    <name evidence="3" type="ORF">C2869_17215</name>
</gene>
<dbReference type="GO" id="GO:0009055">
    <property type="term" value="F:electron transfer activity"/>
    <property type="evidence" value="ECO:0007669"/>
    <property type="project" value="InterPro"/>
</dbReference>
<dbReference type="EMBL" id="CP026604">
    <property type="protein sequence ID" value="AWB68054.1"/>
    <property type="molecule type" value="Genomic_DNA"/>
</dbReference>